<organism evidence="12 13">
    <name type="scientific">Campylobacter lanienae NCTC 13004</name>
    <dbReference type="NCBI Taxonomy" id="1031753"/>
    <lineage>
        <taxon>Bacteria</taxon>
        <taxon>Pseudomonadati</taxon>
        <taxon>Campylobacterota</taxon>
        <taxon>Epsilonproteobacteria</taxon>
        <taxon>Campylobacterales</taxon>
        <taxon>Campylobacteraceae</taxon>
        <taxon>Campylobacter</taxon>
    </lineage>
</organism>
<dbReference type="InterPro" id="IPR036161">
    <property type="entry name" value="RPB6/omega-like_sf"/>
</dbReference>
<dbReference type="Gene3D" id="3.90.940.10">
    <property type="match status" value="1"/>
</dbReference>
<dbReference type="GO" id="GO:0000428">
    <property type="term" value="C:DNA-directed RNA polymerase complex"/>
    <property type="evidence" value="ECO:0007669"/>
    <property type="project" value="UniProtKB-KW"/>
</dbReference>
<dbReference type="Pfam" id="PF01192">
    <property type="entry name" value="RNA_pol_Rpb6"/>
    <property type="match status" value="1"/>
</dbReference>
<dbReference type="InterPro" id="IPR006110">
    <property type="entry name" value="Pol_omega/Rpo6/RPB6"/>
</dbReference>
<gene>
    <name evidence="11 12" type="primary">rpoZ</name>
    <name evidence="12" type="ORF">CLAN_0628</name>
</gene>
<keyword evidence="4 11" id="KW-0240">DNA-directed RNA polymerase</keyword>
<dbReference type="SMART" id="SM01409">
    <property type="entry name" value="RNA_pol_Rpb6"/>
    <property type="match status" value="1"/>
</dbReference>
<accession>A0A1X9SMA3</accession>
<keyword evidence="6 11" id="KW-0548">Nucleotidyltransferase</keyword>
<protein>
    <recommendedName>
        <fullName evidence="3 11">DNA-directed RNA polymerase subunit omega</fullName>
        <shortName evidence="11">RNAP omega subunit</shortName>
        <ecNumber evidence="2 11">2.7.7.6</ecNumber>
    </recommendedName>
    <alternativeName>
        <fullName evidence="9 11">RNA polymerase omega subunit</fullName>
    </alternativeName>
    <alternativeName>
        <fullName evidence="8 11">Transcriptase subunit omega</fullName>
    </alternativeName>
</protein>
<evidence type="ECO:0000256" key="5">
    <source>
        <dbReference type="ARBA" id="ARBA00022679"/>
    </source>
</evidence>
<evidence type="ECO:0000256" key="8">
    <source>
        <dbReference type="ARBA" id="ARBA00029924"/>
    </source>
</evidence>
<dbReference type="InterPro" id="IPR003716">
    <property type="entry name" value="DNA-dir_RNA_pol_omega"/>
</dbReference>
<evidence type="ECO:0000256" key="7">
    <source>
        <dbReference type="ARBA" id="ARBA00023163"/>
    </source>
</evidence>
<dbReference type="Proteomes" id="UP000202031">
    <property type="component" value="Chromosome"/>
</dbReference>
<evidence type="ECO:0000256" key="10">
    <source>
        <dbReference type="ARBA" id="ARBA00048552"/>
    </source>
</evidence>
<name>A0A1X9SMA3_9BACT</name>
<sequence>MRIEEIAAKALEAVGDDRYKLALLVAKRAEAIANGAQILVDANAQKMKYTDIALLEIAYGKIVLEGIVESNR</sequence>
<comment type="function">
    <text evidence="11">Promotes RNA polymerase assembly. Latches the N- and C-terminal regions of the beta' subunit thereby facilitating its interaction with the beta and alpha subunits.</text>
</comment>
<dbReference type="GO" id="GO:0006351">
    <property type="term" value="P:DNA-templated transcription"/>
    <property type="evidence" value="ECO:0007669"/>
    <property type="project" value="UniProtKB-UniRule"/>
</dbReference>
<evidence type="ECO:0000256" key="1">
    <source>
        <dbReference type="ARBA" id="ARBA00006711"/>
    </source>
</evidence>
<evidence type="ECO:0000256" key="2">
    <source>
        <dbReference type="ARBA" id="ARBA00012418"/>
    </source>
</evidence>
<evidence type="ECO:0000313" key="13">
    <source>
        <dbReference type="Proteomes" id="UP000202031"/>
    </source>
</evidence>
<dbReference type="GO" id="GO:0003677">
    <property type="term" value="F:DNA binding"/>
    <property type="evidence" value="ECO:0007669"/>
    <property type="project" value="UniProtKB-UniRule"/>
</dbReference>
<comment type="catalytic activity">
    <reaction evidence="10 11">
        <text>RNA(n) + a ribonucleoside 5'-triphosphate = RNA(n+1) + diphosphate</text>
        <dbReference type="Rhea" id="RHEA:21248"/>
        <dbReference type="Rhea" id="RHEA-COMP:14527"/>
        <dbReference type="Rhea" id="RHEA-COMP:17342"/>
        <dbReference type="ChEBI" id="CHEBI:33019"/>
        <dbReference type="ChEBI" id="CHEBI:61557"/>
        <dbReference type="ChEBI" id="CHEBI:140395"/>
        <dbReference type="EC" id="2.7.7.6"/>
    </reaction>
</comment>
<dbReference type="SUPFAM" id="SSF63562">
    <property type="entry name" value="RPB6/omega subunit-like"/>
    <property type="match status" value="1"/>
</dbReference>
<reference evidence="13" key="1">
    <citation type="journal article" date="2017" name="Genome Biol. Evol.">
        <title>Comparative Genomic Analysis Identifies a Campylobacter Clade Deficient in Selenium Metabolism.</title>
        <authorList>
            <person name="Miller W.G."/>
            <person name="Yee E."/>
            <person name="Lopes B.S."/>
            <person name="Chapman M.H."/>
            <person name="Huynh S."/>
            <person name="Bono J.L."/>
            <person name="Parker C.T."/>
            <person name="Strachan N.J.C."/>
            <person name="Forbes K.J."/>
        </authorList>
    </citation>
    <scope>NUCLEOTIDE SEQUENCE [LARGE SCALE GENOMIC DNA]</scope>
    <source>
        <strain evidence="13">NCTC 13004</strain>
    </source>
</reference>
<dbReference type="AlphaFoldDB" id="A0A1X9SMA3"/>
<dbReference type="NCBIfam" id="NF001579">
    <property type="entry name" value="PRK00392.6-2"/>
    <property type="match status" value="1"/>
</dbReference>
<dbReference type="HAMAP" id="MF_00366">
    <property type="entry name" value="RNApol_bact_RpoZ"/>
    <property type="match status" value="1"/>
</dbReference>
<proteinExistence type="inferred from homology"/>
<keyword evidence="7 11" id="KW-0804">Transcription</keyword>
<evidence type="ECO:0000256" key="3">
    <source>
        <dbReference type="ARBA" id="ARBA00013725"/>
    </source>
</evidence>
<dbReference type="EC" id="2.7.7.6" evidence="2 11"/>
<dbReference type="GeneID" id="46921103"/>
<keyword evidence="5 11" id="KW-0808">Transferase</keyword>
<dbReference type="EMBL" id="CP015578">
    <property type="protein sequence ID" value="ARQ97376.1"/>
    <property type="molecule type" value="Genomic_DNA"/>
</dbReference>
<dbReference type="KEGG" id="clx:CLAN_0628"/>
<evidence type="ECO:0000256" key="9">
    <source>
        <dbReference type="ARBA" id="ARBA00030998"/>
    </source>
</evidence>
<evidence type="ECO:0000256" key="6">
    <source>
        <dbReference type="ARBA" id="ARBA00022695"/>
    </source>
</evidence>
<comment type="similarity">
    <text evidence="1 11">Belongs to the RNA polymerase subunit omega family.</text>
</comment>
<evidence type="ECO:0000256" key="11">
    <source>
        <dbReference type="HAMAP-Rule" id="MF_00366"/>
    </source>
</evidence>
<evidence type="ECO:0000313" key="12">
    <source>
        <dbReference type="EMBL" id="ARQ97376.1"/>
    </source>
</evidence>
<dbReference type="GO" id="GO:0003899">
    <property type="term" value="F:DNA-directed RNA polymerase activity"/>
    <property type="evidence" value="ECO:0007669"/>
    <property type="project" value="UniProtKB-UniRule"/>
</dbReference>
<evidence type="ECO:0000256" key="4">
    <source>
        <dbReference type="ARBA" id="ARBA00022478"/>
    </source>
</evidence>
<comment type="subunit">
    <text evidence="11">The RNAP catalytic core consists of 2 alpha, 1 beta, 1 beta' and 1 omega subunit. When a sigma factor is associated with the core the holoenzyme is formed, which can initiate transcription.</text>
</comment>
<dbReference type="RefSeq" id="WP_100590570.1">
    <property type="nucleotide sequence ID" value="NZ_CP015578.1"/>
</dbReference>